<keyword evidence="7" id="KW-0862">Zinc</keyword>
<dbReference type="Gene3D" id="3.30.1380.10">
    <property type="match status" value="1"/>
</dbReference>
<evidence type="ECO:0000313" key="12">
    <source>
        <dbReference type="EMBL" id="OEO31476.1"/>
    </source>
</evidence>
<sequence>MALTVVLPPSVVPVSAANGGGDRTLYLHHTHTGQTGSFTFKRNGQYDQKVLRELNIFLADWRTKEPTKMDPALFDLLWEVYQEVGGRQPYNIVSSYRSPKTNKMLASKSSGVADNSQHMRGKAMDVFIPGVNLSKLREAAMKHQVGGVGFYPTSGSPFVHMDTGNVRAWPRMTRAQLKKVFPDGKTLHLPTDGKPLSNEGRAYAQAQWSKCRTVPCDGDAIFESAPAIMLADNAGEAAPIPALRPRTLGGGATIMLASAEEPAQRVVPTFEVVAPVPVFRRSEDGINVAALPPGIDTKAFEAVGAPVPATKSARIQLATRAPLGDESGQTAVAALAAIDQPLPKPRVLISPKADEMVTAYVATSPDPGAEQALKMIIERESAVVPELPSRDQLLSSGNVQTASLGGPETFSTLKGMFDMTFNSLSGNAGSEPMQQALADLALSRQPNQSIELRPMDLVAPEIDHVNDTLVQPVPMSTAFWAEMTEAEGYLEKGTELGPLTGRVAFLPDNAAIPAYDRFVTDGLQLVAER</sequence>
<dbReference type="GO" id="GO:0006508">
    <property type="term" value="P:proteolysis"/>
    <property type="evidence" value="ECO:0007669"/>
    <property type="project" value="UniProtKB-KW"/>
</dbReference>
<reference evidence="12 13" key="1">
    <citation type="journal article" date="2015" name="Genome Announc.">
        <title>Genome Assemblies of Three Soil-Associated Devosia species: D. insulae, D. limi, and D. soli.</title>
        <authorList>
            <person name="Hassan Y.I."/>
            <person name="Lepp D."/>
            <person name="Zhou T."/>
        </authorList>
    </citation>
    <scope>NUCLEOTIDE SEQUENCE [LARGE SCALE GENOMIC DNA]</scope>
    <source>
        <strain evidence="12 13">DS-56</strain>
    </source>
</reference>
<evidence type="ECO:0000256" key="9">
    <source>
        <dbReference type="ARBA" id="ARBA00023316"/>
    </source>
</evidence>
<evidence type="ECO:0000256" key="8">
    <source>
        <dbReference type="ARBA" id="ARBA00023049"/>
    </source>
</evidence>
<comment type="cofactor">
    <cofactor evidence="1">
        <name>Zn(2+)</name>
        <dbReference type="ChEBI" id="CHEBI:29105"/>
    </cofactor>
</comment>
<dbReference type="GO" id="GO:0071555">
    <property type="term" value="P:cell wall organization"/>
    <property type="evidence" value="ECO:0007669"/>
    <property type="project" value="UniProtKB-KW"/>
</dbReference>
<dbReference type="InterPro" id="IPR010275">
    <property type="entry name" value="MepK"/>
</dbReference>
<name>A0A1E5XS94_9HYPH</name>
<dbReference type="AlphaFoldDB" id="A0A1E5XS94"/>
<accession>A0A1E5XS94</accession>
<keyword evidence="6" id="KW-0378">Hydrolase</keyword>
<comment type="pathway">
    <text evidence="2">Cell wall biogenesis; cell wall polysaccharide biosynthesis.</text>
</comment>
<evidence type="ECO:0000256" key="3">
    <source>
        <dbReference type="ARBA" id="ARBA00022670"/>
    </source>
</evidence>
<evidence type="ECO:0000256" key="7">
    <source>
        <dbReference type="ARBA" id="ARBA00022833"/>
    </source>
</evidence>
<evidence type="ECO:0000313" key="13">
    <source>
        <dbReference type="Proteomes" id="UP000095463"/>
    </source>
</evidence>
<dbReference type="Pfam" id="PF05951">
    <property type="entry name" value="Peptidase_M15_2"/>
    <property type="match status" value="1"/>
</dbReference>
<comment type="similarity">
    <text evidence="10">Belongs to the peptidase M15 family.</text>
</comment>
<dbReference type="PANTHER" id="PTHR37425:SF1">
    <property type="entry name" value="OUTER MEMBRANE PROTEIN"/>
    <property type="match status" value="1"/>
</dbReference>
<keyword evidence="8" id="KW-0482">Metalloprotease</keyword>
<dbReference type="CDD" id="cd14844">
    <property type="entry name" value="Zn-DD-carboxypeptidase_like"/>
    <property type="match status" value="1"/>
</dbReference>
<comment type="caution">
    <text evidence="12">The sequence shown here is derived from an EMBL/GenBank/DDBJ whole genome shotgun (WGS) entry which is preliminary data.</text>
</comment>
<dbReference type="EMBL" id="LAJE02000158">
    <property type="protein sequence ID" value="OEO31476.1"/>
    <property type="molecule type" value="Genomic_DNA"/>
</dbReference>
<evidence type="ECO:0000256" key="4">
    <source>
        <dbReference type="ARBA" id="ARBA00022723"/>
    </source>
</evidence>
<evidence type="ECO:0000256" key="10">
    <source>
        <dbReference type="ARBA" id="ARBA00093448"/>
    </source>
</evidence>
<dbReference type="SUPFAM" id="SSF55166">
    <property type="entry name" value="Hedgehog/DD-peptidase"/>
    <property type="match status" value="1"/>
</dbReference>
<organism evidence="12 13">
    <name type="scientific">Devosia insulae DS-56</name>
    <dbReference type="NCBI Taxonomy" id="1116389"/>
    <lineage>
        <taxon>Bacteria</taxon>
        <taxon>Pseudomonadati</taxon>
        <taxon>Pseudomonadota</taxon>
        <taxon>Alphaproteobacteria</taxon>
        <taxon>Hyphomicrobiales</taxon>
        <taxon>Devosiaceae</taxon>
        <taxon>Devosia</taxon>
    </lineage>
</organism>
<dbReference type="OrthoDB" id="9782994at2"/>
<evidence type="ECO:0000256" key="5">
    <source>
        <dbReference type="ARBA" id="ARBA00022729"/>
    </source>
</evidence>
<keyword evidence="4" id="KW-0479">Metal-binding</keyword>
<evidence type="ECO:0000256" key="1">
    <source>
        <dbReference type="ARBA" id="ARBA00001947"/>
    </source>
</evidence>
<dbReference type="Proteomes" id="UP000095463">
    <property type="component" value="Unassembled WGS sequence"/>
</dbReference>
<evidence type="ECO:0000256" key="2">
    <source>
        <dbReference type="ARBA" id="ARBA00004776"/>
    </source>
</evidence>
<proteinExistence type="inferred from homology"/>
<keyword evidence="3" id="KW-0645">Protease</keyword>
<dbReference type="PANTHER" id="PTHR37425">
    <property type="match status" value="1"/>
</dbReference>
<keyword evidence="9" id="KW-0961">Cell wall biogenesis/degradation</keyword>
<protein>
    <recommendedName>
        <fullName evidence="11">Murein endopeptidase K</fullName>
    </recommendedName>
</protein>
<dbReference type="GO" id="GO:0008237">
    <property type="term" value="F:metallopeptidase activity"/>
    <property type="evidence" value="ECO:0007669"/>
    <property type="project" value="UniProtKB-KW"/>
</dbReference>
<keyword evidence="13" id="KW-1185">Reference proteome</keyword>
<keyword evidence="5" id="KW-0732">Signal</keyword>
<evidence type="ECO:0000256" key="6">
    <source>
        <dbReference type="ARBA" id="ARBA00022801"/>
    </source>
</evidence>
<dbReference type="InterPro" id="IPR009045">
    <property type="entry name" value="Zn_M74/Hedgehog-like"/>
</dbReference>
<evidence type="ECO:0000256" key="11">
    <source>
        <dbReference type="ARBA" id="ARBA00093666"/>
    </source>
</evidence>
<gene>
    <name evidence="12" type="ORF">VW23_016380</name>
</gene>
<dbReference type="GO" id="GO:0046872">
    <property type="term" value="F:metal ion binding"/>
    <property type="evidence" value="ECO:0007669"/>
    <property type="project" value="UniProtKB-KW"/>
</dbReference>